<dbReference type="EMBL" id="ACIM02000001">
    <property type="protein sequence ID" value="EEW96363.1"/>
    <property type="molecule type" value="Genomic_DNA"/>
</dbReference>
<comment type="caution">
    <text evidence="1">The sequence shown here is derived from an EMBL/GenBank/DDBJ whole genome shotgun (WGS) entry which is preliminary data.</text>
</comment>
<dbReference type="STRING" id="592028.GCWU000321_00302"/>
<reference evidence="1" key="1">
    <citation type="submission" date="2009-09" db="EMBL/GenBank/DDBJ databases">
        <authorList>
            <person name="Weinstock G."/>
            <person name="Sodergren E."/>
            <person name="Clifton S."/>
            <person name="Fulton L."/>
            <person name="Fulton B."/>
            <person name="Courtney L."/>
            <person name="Fronick C."/>
            <person name="Harrison M."/>
            <person name="Strong C."/>
            <person name="Farmer C."/>
            <person name="Delahaunty K."/>
            <person name="Markovic C."/>
            <person name="Hall O."/>
            <person name="Minx P."/>
            <person name="Tomlinson C."/>
            <person name="Mitreva M."/>
            <person name="Nelson J."/>
            <person name="Hou S."/>
            <person name="Wollam A."/>
            <person name="Pepin K.H."/>
            <person name="Johnson M."/>
            <person name="Bhonagiri V."/>
            <person name="Nash W.E."/>
            <person name="Warren W."/>
            <person name="Chinwalla A."/>
            <person name="Mardis E.R."/>
            <person name="Wilson R.K."/>
        </authorList>
    </citation>
    <scope>NUCLEOTIDE SEQUENCE [LARGE SCALE GENOMIC DNA]</scope>
    <source>
        <strain evidence="1">DSM 15470</strain>
    </source>
</reference>
<dbReference type="HOGENOM" id="CLU_2681797_0_0_9"/>
<keyword evidence="2" id="KW-1185">Reference proteome</keyword>
<accession>C9LLF9</accession>
<sequence length="74" mass="8786">MDKEFFLRHIKQKKDVYGEIFKYSRCFDINNNNINVFGVSANCLMEARSSEEETESGRELVFFRHIDLLSAYLQ</sequence>
<evidence type="ECO:0000313" key="2">
    <source>
        <dbReference type="Proteomes" id="UP000004736"/>
    </source>
</evidence>
<dbReference type="AlphaFoldDB" id="C9LLF9"/>
<evidence type="ECO:0000313" key="1">
    <source>
        <dbReference type="EMBL" id="EEW96363.1"/>
    </source>
</evidence>
<gene>
    <name evidence="1" type="ORF">GCWU000321_00302</name>
</gene>
<dbReference type="Proteomes" id="UP000004736">
    <property type="component" value="Unassembled WGS sequence"/>
</dbReference>
<protein>
    <submittedName>
        <fullName evidence="1">Uncharacterized protein</fullName>
    </submittedName>
</protein>
<name>C9LLF9_9FIRM</name>
<organism evidence="1 2">
    <name type="scientific">Dialister invisus DSM 15470</name>
    <dbReference type="NCBI Taxonomy" id="592028"/>
    <lineage>
        <taxon>Bacteria</taxon>
        <taxon>Bacillati</taxon>
        <taxon>Bacillota</taxon>
        <taxon>Negativicutes</taxon>
        <taxon>Veillonellales</taxon>
        <taxon>Veillonellaceae</taxon>
        <taxon>Dialister</taxon>
    </lineage>
</organism>
<proteinExistence type="predicted"/>